<dbReference type="OrthoDB" id="5348546at2759"/>
<dbReference type="InterPro" id="IPR000253">
    <property type="entry name" value="FHA_dom"/>
</dbReference>
<dbReference type="Gene3D" id="2.60.200.20">
    <property type="match status" value="1"/>
</dbReference>
<feature type="compositionally biased region" description="Basic and acidic residues" evidence="1">
    <location>
        <begin position="432"/>
        <end position="442"/>
    </location>
</feature>
<evidence type="ECO:0000313" key="4">
    <source>
        <dbReference type="Proteomes" id="UP000095728"/>
    </source>
</evidence>
<dbReference type="InParanoid" id="A0A1E5RH94"/>
<sequence length="571" mass="63980">MSGYGQFPPSSPAVNTIDYGTLSPNSSFHDGHDYDVTRKNELKTTKQQTGDDTESDDAMNANPAGDNSFILPTPHPSSALHNSSPIKKTRMDLPLGATGKIDDQKQPNVFLPAKTYLPALEKVDLTQVPVIAENEKSDVGENVQTKNCSTPVKSNSTFSVVSNVFLNSEQPQPKQLSYPLVHIPITYSLSAFKETGKMDPVEVRCGRKSAKNDISLPHDKWISREHLVISYIPQSVARAQSKNTVSHITKSTAKLPNVNIKCLGMNGCIVVYPKQMFEYELVQKGENVFELAHVSTITNGNGIATKQLIKKNDLTSFVIYQNEMVSMPFVKGMVLDFGKFEALIAPKNISKHQTQKKKQVLEIPRLASTPNDHINDPLSDITNTENNRTQISSIASDSIHKTENKAPFKANHSDSKMSATVKKKRKLPQDSPNREDNKESFHECKEIIEKSLENKEIDVPNMIRVLINHLAYASVQQVPLTSLFHVNTTISKLTKKELRYLLITKCECVGVIYRTGKDAAGKPLDEEYYYEFDKDTDQDRKAIVMSLKGGRANLRSCRKTHKQYFWKKPKK</sequence>
<name>A0A1E5RH94_9ASCO</name>
<dbReference type="EMBL" id="LPNM01000006">
    <property type="protein sequence ID" value="OEJ86255.1"/>
    <property type="molecule type" value="Genomic_DNA"/>
</dbReference>
<comment type="caution">
    <text evidence="3">The sequence shown here is derived from an EMBL/GenBank/DDBJ whole genome shotgun (WGS) entry which is preliminary data.</text>
</comment>
<keyword evidence="4" id="KW-1185">Reference proteome</keyword>
<evidence type="ECO:0000256" key="1">
    <source>
        <dbReference type="SAM" id="MobiDB-lite"/>
    </source>
</evidence>
<dbReference type="PROSITE" id="PS50006">
    <property type="entry name" value="FHA_DOMAIN"/>
    <property type="match status" value="1"/>
</dbReference>
<dbReference type="AlphaFoldDB" id="A0A1E5RH94"/>
<evidence type="ECO:0000313" key="3">
    <source>
        <dbReference type="EMBL" id="OEJ86255.1"/>
    </source>
</evidence>
<organism evidence="3 4">
    <name type="scientific">Hanseniaspora osmophila</name>
    <dbReference type="NCBI Taxonomy" id="56408"/>
    <lineage>
        <taxon>Eukaryota</taxon>
        <taxon>Fungi</taxon>
        <taxon>Dikarya</taxon>
        <taxon>Ascomycota</taxon>
        <taxon>Saccharomycotina</taxon>
        <taxon>Saccharomycetes</taxon>
        <taxon>Saccharomycodales</taxon>
        <taxon>Saccharomycodaceae</taxon>
        <taxon>Hanseniaspora</taxon>
    </lineage>
</organism>
<dbReference type="Proteomes" id="UP000095728">
    <property type="component" value="Unassembled WGS sequence"/>
</dbReference>
<gene>
    <name evidence="3" type="ORF">AWRI3579_g1602</name>
</gene>
<feature type="compositionally biased region" description="Basic and acidic residues" evidence="1">
    <location>
        <begin position="398"/>
        <end position="415"/>
    </location>
</feature>
<feature type="domain" description="FHA" evidence="2">
    <location>
        <begin position="203"/>
        <end position="270"/>
    </location>
</feature>
<dbReference type="FunCoup" id="A0A1E5RH94">
    <property type="interactions" value="502"/>
</dbReference>
<proteinExistence type="predicted"/>
<feature type="region of interest" description="Disordered" evidence="1">
    <location>
        <begin position="1"/>
        <end position="90"/>
    </location>
</feature>
<reference evidence="4" key="1">
    <citation type="journal article" date="2016" name="Genome Announc.">
        <title>Genome sequences of three species of Hanseniaspora isolated from spontaneous wine fermentations.</title>
        <authorList>
            <person name="Sternes P.R."/>
            <person name="Lee D."/>
            <person name="Kutyna D.R."/>
            <person name="Borneman A.R."/>
        </authorList>
    </citation>
    <scope>NUCLEOTIDE SEQUENCE [LARGE SCALE GENOMIC DNA]</scope>
    <source>
        <strain evidence="4">AWRI3579</strain>
    </source>
</reference>
<evidence type="ECO:0000259" key="2">
    <source>
        <dbReference type="PROSITE" id="PS50006"/>
    </source>
</evidence>
<feature type="compositionally biased region" description="Basic and acidic residues" evidence="1">
    <location>
        <begin position="29"/>
        <end position="44"/>
    </location>
</feature>
<accession>A0A1E5RH94</accession>
<feature type="region of interest" description="Disordered" evidence="1">
    <location>
        <begin position="393"/>
        <end position="442"/>
    </location>
</feature>
<dbReference type="STRING" id="56408.A0A1E5RH94"/>
<protein>
    <submittedName>
        <fullName evidence="3">Protein PLM2</fullName>
    </submittedName>
</protein>